<accession>A0A183HMP2</accession>
<proteinExistence type="predicted"/>
<reference evidence="3" key="1">
    <citation type="submission" date="2016-06" db="UniProtKB">
        <authorList>
            <consortium name="WormBaseParasite"/>
        </authorList>
    </citation>
    <scope>IDENTIFICATION</scope>
</reference>
<sequence>MAYFSLGKFVHLHISSSVILKSQVMEGKYIGIQINLVLLNVWFIPQPPTPPIKNGYLKHTFNVYTSFKQARRHTHWKF</sequence>
<dbReference type="WBParaSite" id="OFLC_0000875301-mRNA-1">
    <property type="protein sequence ID" value="OFLC_0000875301-mRNA-1"/>
    <property type="gene ID" value="OFLC_0000875301"/>
</dbReference>
<dbReference type="Proteomes" id="UP000267606">
    <property type="component" value="Unassembled WGS sequence"/>
</dbReference>
<dbReference type="AlphaFoldDB" id="A0A183HMP2"/>
<evidence type="ECO:0000313" key="3">
    <source>
        <dbReference type="WBParaSite" id="OFLC_0000875301-mRNA-1"/>
    </source>
</evidence>
<evidence type="ECO:0000313" key="2">
    <source>
        <dbReference type="Proteomes" id="UP000267606"/>
    </source>
</evidence>
<organism evidence="3">
    <name type="scientific">Onchocerca flexuosa</name>
    <dbReference type="NCBI Taxonomy" id="387005"/>
    <lineage>
        <taxon>Eukaryota</taxon>
        <taxon>Metazoa</taxon>
        <taxon>Ecdysozoa</taxon>
        <taxon>Nematoda</taxon>
        <taxon>Chromadorea</taxon>
        <taxon>Rhabditida</taxon>
        <taxon>Spirurina</taxon>
        <taxon>Spiruromorpha</taxon>
        <taxon>Filarioidea</taxon>
        <taxon>Onchocercidae</taxon>
        <taxon>Onchocerca</taxon>
    </lineage>
</organism>
<reference evidence="1 2" key="2">
    <citation type="submission" date="2018-11" db="EMBL/GenBank/DDBJ databases">
        <authorList>
            <consortium name="Pathogen Informatics"/>
        </authorList>
    </citation>
    <scope>NUCLEOTIDE SEQUENCE [LARGE SCALE GENOMIC DNA]</scope>
</reference>
<gene>
    <name evidence="1" type="ORF">OFLC_LOCUS8756</name>
</gene>
<name>A0A183HMP2_9BILA</name>
<keyword evidence="2" id="KW-1185">Reference proteome</keyword>
<evidence type="ECO:0000313" key="1">
    <source>
        <dbReference type="EMBL" id="VDO57242.1"/>
    </source>
</evidence>
<protein>
    <submittedName>
        <fullName evidence="3">Ovule protein</fullName>
    </submittedName>
</protein>
<dbReference type="EMBL" id="UZAJ01010158">
    <property type="protein sequence ID" value="VDO57242.1"/>
    <property type="molecule type" value="Genomic_DNA"/>
</dbReference>